<dbReference type="Proteomes" id="UP000198850">
    <property type="component" value="Unassembled WGS sequence"/>
</dbReference>
<dbReference type="EMBL" id="FNRA01000009">
    <property type="protein sequence ID" value="SEB06928.1"/>
    <property type="molecule type" value="Genomic_DNA"/>
</dbReference>
<proteinExistence type="predicted"/>
<accession>A0A1H4GDE4</accession>
<dbReference type="AlphaFoldDB" id="A0A1H4GDE4"/>
<reference evidence="2 3" key="1">
    <citation type="submission" date="2016-10" db="EMBL/GenBank/DDBJ databases">
        <authorList>
            <person name="de Groot N.N."/>
        </authorList>
    </citation>
    <scope>NUCLEOTIDE SEQUENCE [LARGE SCALE GENOMIC DNA]</scope>
    <source>
        <strain evidence="2 3">DSM 19033</strain>
    </source>
</reference>
<protein>
    <submittedName>
        <fullName evidence="2">Glycosyltransferase involved in cell wall bisynthesis</fullName>
    </submittedName>
</protein>
<evidence type="ECO:0000313" key="2">
    <source>
        <dbReference type="EMBL" id="SEB06928.1"/>
    </source>
</evidence>
<gene>
    <name evidence="2" type="ORF">SAMN05443550_109196</name>
</gene>
<dbReference type="STRING" id="425514.SAMN05443550_109196"/>
<dbReference type="GO" id="GO:0016758">
    <property type="term" value="F:hexosyltransferase activity"/>
    <property type="evidence" value="ECO:0007669"/>
    <property type="project" value="UniProtKB-ARBA"/>
</dbReference>
<dbReference type="PANTHER" id="PTHR22916:SF3">
    <property type="entry name" value="UDP-GLCNAC:BETAGAL BETA-1,3-N-ACETYLGLUCOSAMINYLTRANSFERASE-LIKE PROTEIN 1"/>
    <property type="match status" value="1"/>
</dbReference>
<evidence type="ECO:0000313" key="3">
    <source>
        <dbReference type="Proteomes" id="UP000198850"/>
    </source>
</evidence>
<keyword evidence="3" id="KW-1185">Reference proteome</keyword>
<organism evidence="2 3">
    <name type="scientific">Pedobacter hartonius</name>
    <dbReference type="NCBI Taxonomy" id="425514"/>
    <lineage>
        <taxon>Bacteria</taxon>
        <taxon>Pseudomonadati</taxon>
        <taxon>Bacteroidota</taxon>
        <taxon>Sphingobacteriia</taxon>
        <taxon>Sphingobacteriales</taxon>
        <taxon>Sphingobacteriaceae</taxon>
        <taxon>Pedobacter</taxon>
    </lineage>
</organism>
<dbReference type="Gene3D" id="3.90.550.10">
    <property type="entry name" value="Spore Coat Polysaccharide Biosynthesis Protein SpsA, Chain A"/>
    <property type="match status" value="1"/>
</dbReference>
<sequence>MLIKRQQLSMNDFSRHKSSNHRVPLISCLCVTHQKPHLLARAIACFLSQSYPLKQLVLVYEDTDLATSLYVEELKAVADIKLIRANSANIKKTLGELRNIAVLEADGEYVCQWDDDDWYHCDRVFCQLQALQQSGKPASILERWLIFNEVENKIYYSHKRLWEGSIMCRKDIFLLRTYSAVSKGEDTAIIDFLNDHDYLSVLDAPHLYVYVYHSRNTWAIDHFEKIFEASTEMSRSFSRIIGHILNGNISPVRRSRYLERTTSLHADKYT</sequence>
<keyword evidence="2" id="KW-0808">Transferase</keyword>
<dbReference type="Pfam" id="PF00535">
    <property type="entry name" value="Glycos_transf_2"/>
    <property type="match status" value="1"/>
</dbReference>
<dbReference type="CDD" id="cd00761">
    <property type="entry name" value="Glyco_tranf_GTA_type"/>
    <property type="match status" value="1"/>
</dbReference>
<dbReference type="PANTHER" id="PTHR22916">
    <property type="entry name" value="GLYCOSYLTRANSFERASE"/>
    <property type="match status" value="1"/>
</dbReference>
<dbReference type="InterPro" id="IPR029044">
    <property type="entry name" value="Nucleotide-diphossugar_trans"/>
</dbReference>
<feature type="domain" description="Glycosyltransferase 2-like" evidence="1">
    <location>
        <begin position="30"/>
        <end position="158"/>
    </location>
</feature>
<name>A0A1H4GDE4_9SPHI</name>
<dbReference type="SUPFAM" id="SSF53448">
    <property type="entry name" value="Nucleotide-diphospho-sugar transferases"/>
    <property type="match status" value="1"/>
</dbReference>
<dbReference type="OrthoDB" id="597270at2"/>
<evidence type="ECO:0000259" key="1">
    <source>
        <dbReference type="Pfam" id="PF00535"/>
    </source>
</evidence>
<dbReference type="InterPro" id="IPR001173">
    <property type="entry name" value="Glyco_trans_2-like"/>
</dbReference>